<protein>
    <recommendedName>
        <fullName evidence="2">PBP domain-containing protein</fullName>
    </recommendedName>
</protein>
<gene>
    <name evidence="1" type="ORF">LCGC14_3017090</name>
</gene>
<sequence length="113" mass="11835">MSIRPAVTAALLWLLTVATAPAQEAVANFGPPDAPQLILRSTTDIAVFGPVIDAYLATRAGLGIRYEQWGSNGLYDLTDSDCAAGRAGADLVISSGVHQMVRLVNDACALAHR</sequence>
<reference evidence="1" key="1">
    <citation type="journal article" date="2015" name="Nature">
        <title>Complex archaea that bridge the gap between prokaryotes and eukaryotes.</title>
        <authorList>
            <person name="Spang A."/>
            <person name="Saw J.H."/>
            <person name="Jorgensen S.L."/>
            <person name="Zaremba-Niedzwiedzka K."/>
            <person name="Martijn J."/>
            <person name="Lind A.E."/>
            <person name="van Eijk R."/>
            <person name="Schleper C."/>
            <person name="Guy L."/>
            <person name="Ettema T.J."/>
        </authorList>
    </citation>
    <scope>NUCLEOTIDE SEQUENCE</scope>
</reference>
<evidence type="ECO:0008006" key="2">
    <source>
        <dbReference type="Google" id="ProtNLM"/>
    </source>
</evidence>
<dbReference type="AlphaFoldDB" id="A0A0F8ZMI9"/>
<evidence type="ECO:0000313" key="1">
    <source>
        <dbReference type="EMBL" id="KKK61161.1"/>
    </source>
</evidence>
<organism evidence="1">
    <name type="scientific">marine sediment metagenome</name>
    <dbReference type="NCBI Taxonomy" id="412755"/>
    <lineage>
        <taxon>unclassified sequences</taxon>
        <taxon>metagenomes</taxon>
        <taxon>ecological metagenomes</taxon>
    </lineage>
</organism>
<feature type="non-terminal residue" evidence="1">
    <location>
        <position position="113"/>
    </location>
</feature>
<proteinExistence type="predicted"/>
<accession>A0A0F8ZMI9</accession>
<name>A0A0F8ZMI9_9ZZZZ</name>
<dbReference type="EMBL" id="LAZR01062614">
    <property type="protein sequence ID" value="KKK61161.1"/>
    <property type="molecule type" value="Genomic_DNA"/>
</dbReference>
<comment type="caution">
    <text evidence="1">The sequence shown here is derived from an EMBL/GenBank/DDBJ whole genome shotgun (WGS) entry which is preliminary data.</text>
</comment>
<dbReference type="Gene3D" id="3.40.190.10">
    <property type="entry name" value="Periplasmic binding protein-like II"/>
    <property type="match status" value="1"/>
</dbReference>